<dbReference type="SUPFAM" id="SSF51658">
    <property type="entry name" value="Xylose isomerase-like"/>
    <property type="match status" value="1"/>
</dbReference>
<sequence>MVLSSEQQLFSPAVPRLQSSTTTKMPISRASLNDIPLSYASCSIGCGPKDTLPRRLEAISAAGFTAIELSFPDILDYGLQLTGESISPVDYPKIISVAAEIRKLCDSHRLSVMMLQPFSNLEGWPKGSTDREEAFARATGWMEIMNVVGTDLLQVGATDTPEPAISCDREVIVADLRLLSDLLAKRKYRLAYENWCWSTHAATWKAVWEIVKAVDRPNCGLCLDTFQTAGSEWGDPTTTSGLIEDVSQSDLRKRFDASMQELATTVPAEKIYLLQISDAYKVSPPLENKTLNELRPRGRWSHDYRPMPYDGGYLPIEDVAKAVLKTGFRGWFSMEIFDSGPKGDGKKYDMGPFAKKAMDNMQQFLTNCATE</sequence>
<proteinExistence type="predicted"/>
<protein>
    <recommendedName>
        <fullName evidence="1">Xylose isomerase-like TIM barrel domain-containing protein</fullName>
    </recommendedName>
</protein>
<comment type="caution">
    <text evidence="2">The sequence shown here is derived from an EMBL/GenBank/DDBJ whole genome shotgun (WGS) entry which is preliminary data.</text>
</comment>
<name>A0A9W4HSX3_PENOL</name>
<dbReference type="Pfam" id="PF01261">
    <property type="entry name" value="AP_endonuc_2"/>
    <property type="match status" value="1"/>
</dbReference>
<accession>A0A9W4HSX3</accession>
<feature type="domain" description="Xylose isomerase-like TIM barrel" evidence="1">
    <location>
        <begin position="56"/>
        <end position="344"/>
    </location>
</feature>
<organism evidence="2 3">
    <name type="scientific">Penicillium olsonii</name>
    <dbReference type="NCBI Taxonomy" id="99116"/>
    <lineage>
        <taxon>Eukaryota</taxon>
        <taxon>Fungi</taxon>
        <taxon>Dikarya</taxon>
        <taxon>Ascomycota</taxon>
        <taxon>Pezizomycotina</taxon>
        <taxon>Eurotiomycetes</taxon>
        <taxon>Eurotiomycetidae</taxon>
        <taxon>Eurotiales</taxon>
        <taxon>Aspergillaceae</taxon>
        <taxon>Penicillium</taxon>
    </lineage>
</organism>
<dbReference type="Gene3D" id="3.20.20.150">
    <property type="entry name" value="Divalent-metal-dependent TIM barrel enzymes"/>
    <property type="match status" value="1"/>
</dbReference>
<dbReference type="Proteomes" id="UP001153618">
    <property type="component" value="Unassembled WGS sequence"/>
</dbReference>
<evidence type="ECO:0000313" key="3">
    <source>
        <dbReference type="Proteomes" id="UP001153618"/>
    </source>
</evidence>
<evidence type="ECO:0000313" key="2">
    <source>
        <dbReference type="EMBL" id="CAG8144633.1"/>
    </source>
</evidence>
<keyword evidence="3" id="KW-1185">Reference proteome</keyword>
<dbReference type="OrthoDB" id="5360893at2759"/>
<dbReference type="PANTHER" id="PTHR12110">
    <property type="entry name" value="HYDROXYPYRUVATE ISOMERASE"/>
    <property type="match status" value="1"/>
</dbReference>
<dbReference type="AlphaFoldDB" id="A0A9W4HSX3"/>
<gene>
    <name evidence="2" type="ORF">POLS_LOCUS5903</name>
</gene>
<dbReference type="EMBL" id="CAJVOS010000030">
    <property type="protein sequence ID" value="CAG8144633.1"/>
    <property type="molecule type" value="Genomic_DNA"/>
</dbReference>
<dbReference type="InterPro" id="IPR050312">
    <property type="entry name" value="IolE/XylAMocC-like"/>
</dbReference>
<evidence type="ECO:0000259" key="1">
    <source>
        <dbReference type="Pfam" id="PF01261"/>
    </source>
</evidence>
<dbReference type="InterPro" id="IPR036237">
    <property type="entry name" value="Xyl_isomerase-like_sf"/>
</dbReference>
<dbReference type="InterPro" id="IPR013022">
    <property type="entry name" value="Xyl_isomerase-like_TIM-brl"/>
</dbReference>
<reference evidence="2" key="1">
    <citation type="submission" date="2021-07" db="EMBL/GenBank/DDBJ databases">
        <authorList>
            <person name="Branca A.L. A."/>
        </authorList>
    </citation>
    <scope>NUCLEOTIDE SEQUENCE</scope>
</reference>
<dbReference type="PANTHER" id="PTHR12110:SF56">
    <property type="entry name" value="DEHYDRATASE, PUTATIVE (AFU_ORTHOLOGUE AFUA_6G08740)-RELATED"/>
    <property type="match status" value="1"/>
</dbReference>